<dbReference type="EMBL" id="CP103424">
    <property type="protein sequence ID" value="UWD34626.1"/>
    <property type="molecule type" value="Genomic_DNA"/>
</dbReference>
<organism evidence="2 3">
    <name type="scientific">Mycoplasma cottewii</name>
    <dbReference type="NCBI Taxonomy" id="51364"/>
    <lineage>
        <taxon>Bacteria</taxon>
        <taxon>Bacillati</taxon>
        <taxon>Mycoplasmatota</taxon>
        <taxon>Mollicutes</taxon>
        <taxon>Mycoplasmataceae</taxon>
        <taxon>Mycoplasma</taxon>
    </lineage>
</organism>
<gene>
    <name evidence="2" type="ORF">NX779_02295</name>
</gene>
<evidence type="ECO:0000313" key="3">
    <source>
        <dbReference type="Proteomes" id="UP001059819"/>
    </source>
</evidence>
<proteinExistence type="predicted"/>
<protein>
    <submittedName>
        <fullName evidence="2">Uncharacterized protein</fullName>
    </submittedName>
</protein>
<accession>A0ABY5TYL5</accession>
<reference evidence="2" key="1">
    <citation type="submission" date="2022-08" db="EMBL/GenBank/DDBJ databases">
        <title>Complete genome sequence of Mycoplasma cottewii type strain VIS.</title>
        <authorList>
            <person name="Spergser J."/>
        </authorList>
    </citation>
    <scope>NUCLEOTIDE SEQUENCE</scope>
    <source>
        <strain evidence="2">VIS</strain>
    </source>
</reference>
<sequence>MTNTILEKINYYTSKKFDLNTIKEMLAIDLIDIDDDLITLVDKYIMYVIWLENNHKNKANAFIKFLNKLDNSEKQVFDQSSRIQKQQDNLVEYEHRKQDQEKIDHYLSKIFDKYKTNIDQYNTYQQENIKNQIKDDQQIETNQQFTPNLENQLDNSLIDSEIKTEELIIDDKDLIANNLQVETDLSIIENTVSLDSESEIEIENKTQVEEIDLDDDLIDDQELELAKTIDDINGDLITHDPEEFATATVNWNTYIDDQTSEKENEKEFLDNEDEDFEIEEEITAIDDLEQDFDDIDQTDNQELLLAKTIDDINGDLITHDPEEFATSTINWLDFTDNSEIEKDEEKEDFKSKEEIISEENEKEIASIDNLDNDFEIQELTAEEIEQDFDDIDQTDNQELLLAKTIDDINGDLITHDPEEFATATVNWNTYTDGEEQVLGEENLKDNLIDSKIDENQVEALIDQVEDEYVLELTHSPKLGEEINYKDKNYSVVGMSIQKDENGKDKPIIKLVSNESSEQAVDITFVKKY</sequence>
<dbReference type="Proteomes" id="UP001059819">
    <property type="component" value="Chromosome"/>
</dbReference>
<evidence type="ECO:0000313" key="2">
    <source>
        <dbReference type="EMBL" id="UWD34626.1"/>
    </source>
</evidence>
<evidence type="ECO:0000256" key="1">
    <source>
        <dbReference type="SAM" id="Coils"/>
    </source>
</evidence>
<name>A0ABY5TYL5_9MOLU</name>
<feature type="coiled-coil region" evidence="1">
    <location>
        <begin position="342"/>
        <end position="387"/>
    </location>
</feature>
<keyword evidence="3" id="KW-1185">Reference proteome</keyword>
<keyword evidence="1" id="KW-0175">Coiled coil</keyword>
<dbReference type="RefSeq" id="WP_259429816.1">
    <property type="nucleotide sequence ID" value="NZ_CP103424.1"/>
</dbReference>